<dbReference type="OrthoDB" id="1933717at2759"/>
<dbReference type="Gene3D" id="3.40.50.720">
    <property type="entry name" value="NAD(P)-binding Rossmann-like Domain"/>
    <property type="match status" value="1"/>
</dbReference>
<dbReference type="AlphaFoldDB" id="A0A1S8BM32"/>
<dbReference type="PANTHER" id="PTHR42760">
    <property type="entry name" value="SHORT-CHAIN DEHYDROGENASES/REDUCTASES FAMILY MEMBER"/>
    <property type="match status" value="1"/>
</dbReference>
<evidence type="ECO:0000313" key="4">
    <source>
        <dbReference type="Proteomes" id="UP000190776"/>
    </source>
</evidence>
<evidence type="ECO:0000256" key="2">
    <source>
        <dbReference type="ARBA" id="ARBA00023002"/>
    </source>
</evidence>
<keyword evidence="2" id="KW-0560">Oxidoreductase</keyword>
<evidence type="ECO:0000313" key="3">
    <source>
        <dbReference type="EMBL" id="OMP88556.1"/>
    </source>
</evidence>
<dbReference type="PRINTS" id="PR00081">
    <property type="entry name" value="GDHRDH"/>
</dbReference>
<gene>
    <name evidence="3" type="ORF">BK809_0005275</name>
</gene>
<dbReference type="InterPro" id="IPR036291">
    <property type="entry name" value="NAD(P)-bd_dom_sf"/>
</dbReference>
<dbReference type="PANTHER" id="PTHR42760:SF37">
    <property type="entry name" value="CLAVALDEHYDE DEHYDROGENASE"/>
    <property type="match status" value="1"/>
</dbReference>
<protein>
    <submittedName>
        <fullName evidence="3">Oxidoreductase ucpA</fullName>
    </submittedName>
</protein>
<dbReference type="InterPro" id="IPR002347">
    <property type="entry name" value="SDR_fam"/>
</dbReference>
<comment type="caution">
    <text evidence="3">The sequence shown here is derived from an EMBL/GenBank/DDBJ whole genome shotgun (WGS) entry which is preliminary data.</text>
</comment>
<sequence>MSSDPRVAALDAFTPTTHSRPSPTLLSAVHNDTPNATASLSTVLILGASRGIGAATAHVFARAGATHLILASTASSTPALASVAAAIRRSNAACRVDVRECDVADAANVEAMAAYVECVIDAGGRLDAVVLNAGYSGDVELRVTGGGTADVGQWERAFAVNAVGTYLVARFFVPLLLREERGRKALLVVGSIAAGIRRGVIANTKYCVSKMAQVRVVEHVAEQFGAQGLLAVAVHPGAVETAMAVETAPEAFMKYLVDDPELCGHFLVWLTRVPGQFQWLNGRLVSATWDPDELLAKKDEIVAKDLLKFEVRTE</sequence>
<reference evidence="3 4" key="1">
    <citation type="submission" date="2017-01" db="EMBL/GenBank/DDBJ databases">
        <title>Draft genome sequence of Diplodia seriata F98.1, a fungal species involved in grapevine trunk diseases.</title>
        <authorList>
            <person name="Robert-Siegwald G."/>
            <person name="Vallet J."/>
            <person name="Abou-Mansour E."/>
            <person name="Xu J."/>
            <person name="Rey P."/>
            <person name="Bertsch C."/>
            <person name="Rego C."/>
            <person name="Larignon P."/>
            <person name="Fontaine F."/>
            <person name="Lebrun M.-H."/>
        </authorList>
    </citation>
    <scope>NUCLEOTIDE SEQUENCE [LARGE SCALE GENOMIC DNA]</scope>
    <source>
        <strain evidence="3 4">F98.1</strain>
    </source>
</reference>
<organism evidence="3 4">
    <name type="scientific">Diplodia seriata</name>
    <dbReference type="NCBI Taxonomy" id="420778"/>
    <lineage>
        <taxon>Eukaryota</taxon>
        <taxon>Fungi</taxon>
        <taxon>Dikarya</taxon>
        <taxon>Ascomycota</taxon>
        <taxon>Pezizomycotina</taxon>
        <taxon>Dothideomycetes</taxon>
        <taxon>Dothideomycetes incertae sedis</taxon>
        <taxon>Botryosphaeriales</taxon>
        <taxon>Botryosphaeriaceae</taxon>
        <taxon>Diplodia</taxon>
    </lineage>
</organism>
<dbReference type="SUPFAM" id="SSF51735">
    <property type="entry name" value="NAD(P)-binding Rossmann-fold domains"/>
    <property type="match status" value="1"/>
</dbReference>
<dbReference type="GO" id="GO:0016616">
    <property type="term" value="F:oxidoreductase activity, acting on the CH-OH group of donors, NAD or NADP as acceptor"/>
    <property type="evidence" value="ECO:0007669"/>
    <property type="project" value="TreeGrafter"/>
</dbReference>
<comment type="similarity">
    <text evidence="1">Belongs to the short-chain dehydrogenases/reductases (SDR) family.</text>
</comment>
<name>A0A1S8BM32_9PEZI</name>
<dbReference type="Proteomes" id="UP000190776">
    <property type="component" value="Unassembled WGS sequence"/>
</dbReference>
<accession>A0A1S8BM32</accession>
<proteinExistence type="inferred from homology"/>
<evidence type="ECO:0000256" key="1">
    <source>
        <dbReference type="ARBA" id="ARBA00006484"/>
    </source>
</evidence>
<dbReference type="STRING" id="420778.A0A1S8BM32"/>
<dbReference type="CDD" id="cd05233">
    <property type="entry name" value="SDR_c"/>
    <property type="match status" value="1"/>
</dbReference>
<dbReference type="Pfam" id="PF00106">
    <property type="entry name" value="adh_short"/>
    <property type="match status" value="1"/>
</dbReference>
<dbReference type="EMBL" id="MSZU01000074">
    <property type="protein sequence ID" value="OMP88556.1"/>
    <property type="molecule type" value="Genomic_DNA"/>
</dbReference>